<evidence type="ECO:0000256" key="9">
    <source>
        <dbReference type="SAM" id="MobiDB-lite"/>
    </source>
</evidence>
<evidence type="ECO:0000256" key="3">
    <source>
        <dbReference type="ARBA" id="ARBA00022692"/>
    </source>
</evidence>
<dbReference type="InterPro" id="IPR005821">
    <property type="entry name" value="Ion_trans_dom"/>
</dbReference>
<feature type="transmembrane region" description="Helical" evidence="10">
    <location>
        <begin position="208"/>
        <end position="229"/>
    </location>
</feature>
<dbReference type="InterPro" id="IPR050866">
    <property type="entry name" value="CNG_cation_channel"/>
</dbReference>
<dbReference type="CDD" id="cd00038">
    <property type="entry name" value="CAP_ED"/>
    <property type="match status" value="1"/>
</dbReference>
<dbReference type="GO" id="GO:0017071">
    <property type="term" value="C:intracellular cyclic nucleotide activated cation channel complex"/>
    <property type="evidence" value="ECO:0007669"/>
    <property type="project" value="TreeGrafter"/>
</dbReference>
<feature type="compositionally biased region" description="Polar residues" evidence="9">
    <location>
        <begin position="605"/>
        <end position="617"/>
    </location>
</feature>
<dbReference type="PANTHER" id="PTHR45638:SF1">
    <property type="entry name" value="CYCLIC NUCLEOTIDE-GATED ION CHANNEL SUBUNIT B, ISOFORM A"/>
    <property type="match status" value="1"/>
</dbReference>
<comment type="subcellular location">
    <subcellularLocation>
        <location evidence="1">Membrane</location>
        <topology evidence="1">Multi-pass membrane protein</topology>
    </subcellularLocation>
</comment>
<name>A0A3P6TES2_LITSI</name>
<dbReference type="InterPro" id="IPR018490">
    <property type="entry name" value="cNMP-bd_dom_sf"/>
</dbReference>
<dbReference type="GO" id="GO:0005223">
    <property type="term" value="F:intracellularly cGMP-activated cation channel activity"/>
    <property type="evidence" value="ECO:0007669"/>
    <property type="project" value="TreeGrafter"/>
</dbReference>
<keyword evidence="4 10" id="KW-1133">Transmembrane helix</keyword>
<dbReference type="Gene3D" id="1.10.287.70">
    <property type="match status" value="1"/>
</dbReference>
<keyword evidence="8" id="KW-0407">Ion channel</keyword>
<dbReference type="PROSITE" id="PS00889">
    <property type="entry name" value="CNMP_BINDING_2"/>
    <property type="match status" value="1"/>
</dbReference>
<dbReference type="SUPFAM" id="SSF81324">
    <property type="entry name" value="Voltage-gated potassium channels"/>
    <property type="match status" value="1"/>
</dbReference>
<organism evidence="12 13">
    <name type="scientific">Litomosoides sigmodontis</name>
    <name type="common">Filarial nematode worm</name>
    <dbReference type="NCBI Taxonomy" id="42156"/>
    <lineage>
        <taxon>Eukaryota</taxon>
        <taxon>Metazoa</taxon>
        <taxon>Ecdysozoa</taxon>
        <taxon>Nematoda</taxon>
        <taxon>Chromadorea</taxon>
        <taxon>Rhabditida</taxon>
        <taxon>Spirurina</taxon>
        <taxon>Spiruromorpha</taxon>
        <taxon>Filarioidea</taxon>
        <taxon>Onchocercidae</taxon>
        <taxon>Litomosoides</taxon>
    </lineage>
</organism>
<evidence type="ECO:0000313" key="13">
    <source>
        <dbReference type="Proteomes" id="UP000277928"/>
    </source>
</evidence>
<dbReference type="GO" id="GO:0005222">
    <property type="term" value="F:intracellularly cAMP-activated cation channel activity"/>
    <property type="evidence" value="ECO:0007669"/>
    <property type="project" value="TreeGrafter"/>
</dbReference>
<accession>A0A3P6TES2</accession>
<dbReference type="EMBL" id="UYRX01000849">
    <property type="protein sequence ID" value="VDK86662.1"/>
    <property type="molecule type" value="Genomic_DNA"/>
</dbReference>
<dbReference type="OMA" id="NAFCIPL"/>
<dbReference type="InterPro" id="IPR000595">
    <property type="entry name" value="cNMP-bd_dom"/>
</dbReference>
<sequence length="623" mass="72046">MEVIMKDEGCSGINETDTSDSMTKVWLAAEVEENSQSEAEVKTEEPKREVNIARCPPVSIGWQDDMQMNELSEEGTGSDSEQSKLSFIMREKLHAFTDDMRRRTLQMVEEIARESDDEEKCLENIEITRNEHPPTLMPSVGLQRTMSPVTDRNANKSKNYLRQIFLSSINPFRREYLIWLMVVMVAFLYNAFGIPLRSSYPYQTDSNLIYWLIADYIADAVYFIDTSLIKPRIRFMRGGLPVKDIKETAKHYLRSNDFKFDLISLIPFDIMYIWTGPIAAWRATRIFKLISFWQLFSLLDNSVSNPYIISAWQGFGQIAYRMNDRWYLNKWAYNNQGNAYVKCFYFTTAVATSIGNNPAPTNVVEYVYMTFSWMMGVFVFALLLGQIRDIVSNANRNREQYRKTVDQVLSECKRLGVSKRTINRVRDWFAYTWQKQKTLDEKKLIEKLPLKLQTDLALSVHYNTFSKVQLFQDCDRTLLRELVLKLRPVIFLPGDMICKKGDVGKEMYIVNDGVLQVIDSEQGSKVLAELVEGSVFGEISLLAIDGNNRRTASIRSKGYSTLFVLSKEDLNDVIEDYPDAQELLKRRAREMLKKDEKVKKKRASTESTHISSTSNTLHLIDES</sequence>
<dbReference type="SMART" id="SM00100">
    <property type="entry name" value="cNMP"/>
    <property type="match status" value="1"/>
</dbReference>
<evidence type="ECO:0000256" key="2">
    <source>
        <dbReference type="ARBA" id="ARBA00022448"/>
    </source>
</evidence>
<gene>
    <name evidence="12" type="ORF">NLS_LOCUS7738</name>
</gene>
<dbReference type="SUPFAM" id="SSF51206">
    <property type="entry name" value="cAMP-binding domain-like"/>
    <property type="match status" value="1"/>
</dbReference>
<evidence type="ECO:0000256" key="10">
    <source>
        <dbReference type="SAM" id="Phobius"/>
    </source>
</evidence>
<evidence type="ECO:0000256" key="5">
    <source>
        <dbReference type="ARBA" id="ARBA00023065"/>
    </source>
</evidence>
<dbReference type="FunFam" id="1.10.287.630:FF:000001">
    <property type="entry name" value="Cyclic nucleotide-gated channel alpha 3"/>
    <property type="match status" value="1"/>
</dbReference>
<dbReference type="FunFam" id="2.60.120.10:FF:000078">
    <property type="entry name" value="Cyclic nucleotide-gated channel"/>
    <property type="match status" value="1"/>
</dbReference>
<dbReference type="Pfam" id="PF00027">
    <property type="entry name" value="cNMP_binding"/>
    <property type="match status" value="1"/>
</dbReference>
<dbReference type="InterPro" id="IPR014710">
    <property type="entry name" value="RmlC-like_jellyroll"/>
</dbReference>
<dbReference type="GO" id="GO:0005886">
    <property type="term" value="C:plasma membrane"/>
    <property type="evidence" value="ECO:0007669"/>
    <property type="project" value="TreeGrafter"/>
</dbReference>
<dbReference type="Gene3D" id="2.60.120.10">
    <property type="entry name" value="Jelly Rolls"/>
    <property type="match status" value="1"/>
</dbReference>
<dbReference type="PANTHER" id="PTHR45638">
    <property type="entry name" value="CYCLIC NUCLEOTIDE-GATED CATION CHANNEL SUBUNIT A"/>
    <property type="match status" value="1"/>
</dbReference>
<feature type="transmembrane region" description="Helical" evidence="10">
    <location>
        <begin position="366"/>
        <end position="387"/>
    </location>
</feature>
<feature type="region of interest" description="Disordered" evidence="9">
    <location>
        <begin position="1"/>
        <end position="21"/>
    </location>
</feature>
<dbReference type="Gene3D" id="1.10.287.630">
    <property type="entry name" value="Helix hairpin bin"/>
    <property type="match status" value="1"/>
</dbReference>
<feature type="transmembrane region" description="Helical" evidence="10">
    <location>
        <begin position="176"/>
        <end position="196"/>
    </location>
</feature>
<evidence type="ECO:0000256" key="7">
    <source>
        <dbReference type="ARBA" id="ARBA00023286"/>
    </source>
</evidence>
<dbReference type="GO" id="GO:0030553">
    <property type="term" value="F:cGMP binding"/>
    <property type="evidence" value="ECO:0007669"/>
    <property type="project" value="TreeGrafter"/>
</dbReference>
<evidence type="ECO:0000256" key="6">
    <source>
        <dbReference type="ARBA" id="ARBA00023136"/>
    </source>
</evidence>
<dbReference type="InterPro" id="IPR018488">
    <property type="entry name" value="cNMP-bd_CS"/>
</dbReference>
<keyword evidence="2" id="KW-0813">Transport</keyword>
<dbReference type="PROSITE" id="PS50042">
    <property type="entry name" value="CNMP_BINDING_3"/>
    <property type="match status" value="1"/>
</dbReference>
<evidence type="ECO:0000313" key="12">
    <source>
        <dbReference type="EMBL" id="VDK86662.1"/>
    </source>
</evidence>
<dbReference type="OrthoDB" id="421226at2759"/>
<feature type="domain" description="Cyclic nucleotide-binding" evidence="11">
    <location>
        <begin position="470"/>
        <end position="574"/>
    </location>
</feature>
<proteinExistence type="predicted"/>
<evidence type="ECO:0000256" key="4">
    <source>
        <dbReference type="ARBA" id="ARBA00022989"/>
    </source>
</evidence>
<keyword evidence="13" id="KW-1185">Reference proteome</keyword>
<feature type="region of interest" description="Disordered" evidence="9">
    <location>
        <begin position="595"/>
        <end position="623"/>
    </location>
</feature>
<reference evidence="12 13" key="1">
    <citation type="submission" date="2018-08" db="EMBL/GenBank/DDBJ databases">
        <authorList>
            <person name="Laetsch R D."/>
            <person name="Stevens L."/>
            <person name="Kumar S."/>
            <person name="Blaxter L. M."/>
        </authorList>
    </citation>
    <scope>NUCLEOTIDE SEQUENCE [LARGE SCALE GENOMIC DNA]</scope>
</reference>
<dbReference type="PROSITE" id="PS00888">
    <property type="entry name" value="CNMP_BINDING_1"/>
    <property type="match status" value="1"/>
</dbReference>
<dbReference type="GO" id="GO:0044877">
    <property type="term" value="F:protein-containing complex binding"/>
    <property type="evidence" value="ECO:0007669"/>
    <property type="project" value="TreeGrafter"/>
</dbReference>
<keyword evidence="7" id="KW-1071">Ligand-gated ion channel</keyword>
<dbReference type="FunFam" id="1.10.287.70:FF:000072">
    <property type="entry name" value="Cyclic nucleotide gated channel beta 3"/>
    <property type="match status" value="1"/>
</dbReference>
<dbReference type="STRING" id="42156.A0A3P6TES2"/>
<keyword evidence="5" id="KW-0406">Ion transport</keyword>
<keyword evidence="3 10" id="KW-0812">Transmembrane</keyword>
<dbReference type="AlphaFoldDB" id="A0A3P6TES2"/>
<dbReference type="Proteomes" id="UP000277928">
    <property type="component" value="Unassembled WGS sequence"/>
</dbReference>
<evidence type="ECO:0000256" key="8">
    <source>
        <dbReference type="ARBA" id="ARBA00023303"/>
    </source>
</evidence>
<dbReference type="Pfam" id="PF00520">
    <property type="entry name" value="Ion_trans"/>
    <property type="match status" value="1"/>
</dbReference>
<evidence type="ECO:0000256" key="1">
    <source>
        <dbReference type="ARBA" id="ARBA00004141"/>
    </source>
</evidence>
<evidence type="ECO:0000259" key="11">
    <source>
        <dbReference type="PROSITE" id="PS50042"/>
    </source>
</evidence>
<feature type="transmembrane region" description="Helical" evidence="10">
    <location>
        <begin position="260"/>
        <end position="281"/>
    </location>
</feature>
<keyword evidence="6 10" id="KW-0472">Membrane</keyword>
<protein>
    <recommendedName>
        <fullName evidence="11">Cyclic nucleotide-binding domain-containing protein</fullName>
    </recommendedName>
</protein>